<evidence type="ECO:0000313" key="2">
    <source>
        <dbReference type="EMBL" id="MBK6008383.1"/>
    </source>
</evidence>
<keyword evidence="1" id="KW-1133">Transmembrane helix</keyword>
<protein>
    <submittedName>
        <fullName evidence="2">DUF2177 family protein</fullName>
    </submittedName>
</protein>
<dbReference type="RefSeq" id="WP_201175548.1">
    <property type="nucleotide sequence ID" value="NZ_JAEPWM010000009.1"/>
</dbReference>
<keyword evidence="3" id="KW-1185">Reference proteome</keyword>
<gene>
    <name evidence="2" type="ORF">JJB11_19935</name>
</gene>
<sequence length="132" mass="14591">MKRFVACWLAIALPFLALDAVWLTLMAQRLYRPALGSIMRPDFDLPAAGAFYLLYFTGVLVFAVRAAASTREALWRGALFGLVAYGTYDLTNQATLVGWPWHITFADLAWGTFATAVAAAIAQRITSRSSRR</sequence>
<dbReference type="AlphaFoldDB" id="A0A934TVW8"/>
<keyword evidence="1" id="KW-0812">Transmembrane</keyword>
<feature type="transmembrane region" description="Helical" evidence="1">
    <location>
        <begin position="103"/>
        <end position="122"/>
    </location>
</feature>
<comment type="caution">
    <text evidence="2">The sequence shown here is derived from an EMBL/GenBank/DDBJ whole genome shotgun (WGS) entry which is preliminary data.</text>
</comment>
<accession>A0A934TVW8</accession>
<keyword evidence="1" id="KW-0472">Membrane</keyword>
<reference evidence="2" key="1">
    <citation type="journal article" date="2012" name="J. Microbiol. Biotechnol.">
        <title>Ramlibacter ginsenosidimutans sp. nov., with ginsenoside-converting activity.</title>
        <authorList>
            <person name="Wang L."/>
            <person name="An D.S."/>
            <person name="Kim S.G."/>
            <person name="Jin F.X."/>
            <person name="Kim S.C."/>
            <person name="Lee S.T."/>
            <person name="Im W.T."/>
        </authorList>
    </citation>
    <scope>NUCLEOTIDE SEQUENCE</scope>
    <source>
        <strain evidence="2">KACC 17527</strain>
    </source>
</reference>
<dbReference type="Proteomes" id="UP000630528">
    <property type="component" value="Unassembled WGS sequence"/>
</dbReference>
<dbReference type="Pfam" id="PF09945">
    <property type="entry name" value="DUF2177"/>
    <property type="match status" value="1"/>
</dbReference>
<feature type="transmembrane region" description="Helical" evidence="1">
    <location>
        <begin position="50"/>
        <end position="68"/>
    </location>
</feature>
<organism evidence="2 3">
    <name type="scientific">Ramlibacter ginsenosidimutans</name>
    <dbReference type="NCBI Taxonomy" id="502333"/>
    <lineage>
        <taxon>Bacteria</taxon>
        <taxon>Pseudomonadati</taxon>
        <taxon>Pseudomonadota</taxon>
        <taxon>Betaproteobacteria</taxon>
        <taxon>Burkholderiales</taxon>
        <taxon>Comamonadaceae</taxon>
        <taxon>Ramlibacter</taxon>
    </lineage>
</organism>
<evidence type="ECO:0000256" key="1">
    <source>
        <dbReference type="SAM" id="Phobius"/>
    </source>
</evidence>
<reference evidence="2" key="2">
    <citation type="submission" date="2021-01" db="EMBL/GenBank/DDBJ databases">
        <authorList>
            <person name="Kang M."/>
        </authorList>
    </citation>
    <scope>NUCLEOTIDE SEQUENCE</scope>
    <source>
        <strain evidence="2">KACC 17527</strain>
    </source>
</reference>
<feature type="transmembrane region" description="Helical" evidence="1">
    <location>
        <begin position="73"/>
        <end position="91"/>
    </location>
</feature>
<proteinExistence type="predicted"/>
<evidence type="ECO:0000313" key="3">
    <source>
        <dbReference type="Proteomes" id="UP000630528"/>
    </source>
</evidence>
<name>A0A934TVW8_9BURK</name>
<dbReference type="InterPro" id="IPR018687">
    <property type="entry name" value="DUF2177_membr"/>
</dbReference>
<dbReference type="EMBL" id="JAEPWM010000009">
    <property type="protein sequence ID" value="MBK6008383.1"/>
    <property type="molecule type" value="Genomic_DNA"/>
</dbReference>